<evidence type="ECO:0000256" key="4">
    <source>
        <dbReference type="ARBA" id="ARBA00023125"/>
    </source>
</evidence>
<feature type="domain" description="RNA polymerase sigma factor 70 region 4 type 2" evidence="8">
    <location>
        <begin position="142"/>
        <end position="193"/>
    </location>
</feature>
<evidence type="ECO:0000313" key="10">
    <source>
        <dbReference type="EMBL" id="PEG53161.1"/>
    </source>
</evidence>
<dbReference type="NCBIfam" id="TIGR02937">
    <property type="entry name" value="sigma70-ECF"/>
    <property type="match status" value="1"/>
</dbReference>
<keyword evidence="12" id="KW-1185">Reference proteome</keyword>
<dbReference type="STRING" id="1801.BRW64_23775"/>
<dbReference type="InterPro" id="IPR013325">
    <property type="entry name" value="RNA_pol_sigma_r2"/>
</dbReference>
<dbReference type="CDD" id="cd06171">
    <property type="entry name" value="Sigma70_r4"/>
    <property type="match status" value="1"/>
</dbReference>
<dbReference type="Gene3D" id="1.10.10.10">
    <property type="entry name" value="Winged helix-like DNA-binding domain superfamily/Winged helix DNA-binding domain"/>
    <property type="match status" value="1"/>
</dbReference>
<protein>
    <recommendedName>
        <fullName evidence="6">RNA polymerase sigma factor</fullName>
    </recommendedName>
</protein>
<dbReference type="InterPro" id="IPR036388">
    <property type="entry name" value="WH-like_DNA-bd_sf"/>
</dbReference>
<dbReference type="Pfam" id="PF04542">
    <property type="entry name" value="Sigma70_r2"/>
    <property type="match status" value="1"/>
</dbReference>
<keyword evidence="3 6" id="KW-0731">Sigma factor</keyword>
<dbReference type="InterPro" id="IPR007627">
    <property type="entry name" value="RNA_pol_sigma70_r2"/>
</dbReference>
<dbReference type="Gene3D" id="1.10.1740.10">
    <property type="match status" value="1"/>
</dbReference>
<dbReference type="NCBIfam" id="TIGR02947">
    <property type="entry name" value="SigH_actino"/>
    <property type="match status" value="1"/>
</dbReference>
<feature type="domain" description="RNA polymerase sigma-70 region 2" evidence="7">
    <location>
        <begin position="39"/>
        <end position="101"/>
    </location>
</feature>
<dbReference type="EMBL" id="PDCR01000022">
    <property type="protein sequence ID" value="PEG53161.1"/>
    <property type="molecule type" value="Genomic_DNA"/>
</dbReference>
<evidence type="ECO:0000259" key="8">
    <source>
        <dbReference type="Pfam" id="PF08281"/>
    </source>
</evidence>
<evidence type="ECO:0000313" key="12">
    <source>
        <dbReference type="Proteomes" id="UP000220340"/>
    </source>
</evidence>
<keyword evidence="4 6" id="KW-0238">DNA-binding</keyword>
<dbReference type="InterPro" id="IPR014293">
    <property type="entry name" value="RNA_pol_sigma70_actinobac"/>
</dbReference>
<gene>
    <name evidence="9" type="ORF">BV510_13370</name>
    <name evidence="10" type="ORF">CRI78_17385</name>
</gene>
<evidence type="ECO:0000256" key="6">
    <source>
        <dbReference type="RuleBase" id="RU000716"/>
    </source>
</evidence>
<dbReference type="PANTHER" id="PTHR43133">
    <property type="entry name" value="RNA POLYMERASE ECF-TYPE SIGMA FACTO"/>
    <property type="match status" value="1"/>
</dbReference>
<dbReference type="OrthoDB" id="9797134at2"/>
<dbReference type="InterPro" id="IPR039425">
    <property type="entry name" value="RNA_pol_sigma-70-like"/>
</dbReference>
<dbReference type="InterPro" id="IPR014284">
    <property type="entry name" value="RNA_pol_sigma-70_dom"/>
</dbReference>
<comment type="similarity">
    <text evidence="1 6">Belongs to the sigma-70 factor family. ECF subfamily.</text>
</comment>
<reference evidence="10 12" key="2">
    <citation type="submission" date="2017-10" db="EMBL/GenBank/DDBJ databases">
        <title>The new phylogeny of genus Mycobacterium.</title>
        <authorList>
            <person name="Tortoli E."/>
            <person name="Trovato A."/>
            <person name="Cirillo D.M."/>
        </authorList>
    </citation>
    <scope>NUCLEOTIDE SEQUENCE [LARGE SCALE GENOMIC DNA]</scope>
    <source>
        <strain evidence="10 12">IP141170001</strain>
    </source>
</reference>
<evidence type="ECO:0000256" key="2">
    <source>
        <dbReference type="ARBA" id="ARBA00023015"/>
    </source>
</evidence>
<evidence type="ECO:0000313" key="9">
    <source>
        <dbReference type="EMBL" id="OPE53852.1"/>
    </source>
</evidence>
<dbReference type="GO" id="GO:0016987">
    <property type="term" value="F:sigma factor activity"/>
    <property type="evidence" value="ECO:0007669"/>
    <property type="project" value="UniProtKB-KW"/>
</dbReference>
<dbReference type="InterPro" id="IPR000838">
    <property type="entry name" value="RNA_pol_sigma70_ECF_CS"/>
</dbReference>
<dbReference type="EMBL" id="MIJD01000125">
    <property type="protein sequence ID" value="OPE53852.1"/>
    <property type="molecule type" value="Genomic_DNA"/>
</dbReference>
<dbReference type="Proteomes" id="UP000191039">
    <property type="component" value="Unassembled WGS sequence"/>
</dbReference>
<evidence type="ECO:0000256" key="3">
    <source>
        <dbReference type="ARBA" id="ARBA00023082"/>
    </source>
</evidence>
<dbReference type="Proteomes" id="UP000220340">
    <property type="component" value="Unassembled WGS sequence"/>
</dbReference>
<evidence type="ECO:0000256" key="1">
    <source>
        <dbReference type="ARBA" id="ARBA00010641"/>
    </source>
</evidence>
<dbReference type="GO" id="GO:0003677">
    <property type="term" value="F:DNA binding"/>
    <property type="evidence" value="ECO:0007669"/>
    <property type="project" value="UniProtKB-KW"/>
</dbReference>
<evidence type="ECO:0000313" key="11">
    <source>
        <dbReference type="Proteomes" id="UP000191039"/>
    </source>
</evidence>
<evidence type="ECO:0000259" key="7">
    <source>
        <dbReference type="Pfam" id="PF04542"/>
    </source>
</evidence>
<dbReference type="InterPro" id="IPR013324">
    <property type="entry name" value="RNA_pol_sigma_r3/r4-like"/>
</dbReference>
<dbReference type="Pfam" id="PF08281">
    <property type="entry name" value="Sigma70_r4_2"/>
    <property type="match status" value="1"/>
</dbReference>
<dbReference type="SUPFAM" id="SSF88659">
    <property type="entry name" value="Sigma3 and sigma4 domains of RNA polymerase sigma factors"/>
    <property type="match status" value="1"/>
</dbReference>
<dbReference type="SUPFAM" id="SSF88946">
    <property type="entry name" value="Sigma2 domain of RNA polymerase sigma factors"/>
    <property type="match status" value="1"/>
</dbReference>
<dbReference type="GO" id="GO:0006352">
    <property type="term" value="P:DNA-templated transcription initiation"/>
    <property type="evidence" value="ECO:0007669"/>
    <property type="project" value="InterPro"/>
</dbReference>
<accession>A0A1Q4H6M6</accession>
<name>A0A1Q4H6M6_9MYCO</name>
<proteinExistence type="inferred from homology"/>
<dbReference type="AlphaFoldDB" id="A0A1Q4H6M6"/>
<comment type="caution">
    <text evidence="9">The sequence shown here is derived from an EMBL/GenBank/DDBJ whole genome shotgun (WGS) entry which is preliminary data.</text>
</comment>
<reference evidence="9 11" key="1">
    <citation type="submission" date="2016-09" db="EMBL/GenBank/DDBJ databases">
        <title>genome sequences of unsequenced Mycobacteria.</title>
        <authorList>
            <person name="Greninger A.L."/>
            <person name="Jerome K.R."/>
            <person name="Mcnair B."/>
            <person name="Wallis C."/>
            <person name="Fang F."/>
        </authorList>
    </citation>
    <scope>NUCLEOTIDE SEQUENCE [LARGE SCALE GENOMIC DNA]</scope>
    <source>
        <strain evidence="9 11">BM1</strain>
    </source>
</reference>
<keyword evidence="2 6" id="KW-0805">Transcription regulation</keyword>
<organism evidence="9 11">
    <name type="scientific">Mycolicibacterium diernhoferi</name>
    <dbReference type="NCBI Taxonomy" id="1801"/>
    <lineage>
        <taxon>Bacteria</taxon>
        <taxon>Bacillati</taxon>
        <taxon>Actinomycetota</taxon>
        <taxon>Actinomycetes</taxon>
        <taxon>Mycobacteriales</taxon>
        <taxon>Mycobacteriaceae</taxon>
        <taxon>Mycolicibacterium</taxon>
    </lineage>
</organism>
<sequence>MIDLGTAVPPDIKGHLAPAPEETDAEMAARFERDVIPLLDTLFSGAMRLTLQRADAEDLVQETIVQAYAGFRTFRQGTNLRAWLFRIQANTHINRYRKKMRRPIEVPAETIYDWERASDLGRSPRALRSAEMEVLELLPDDDIRNALDALPVAFRMAVYYADIQGFSHKEISHIMCTPLGTVMSRIHRGRSQLRVLLAAVAADRGYFRQQAG</sequence>
<evidence type="ECO:0000256" key="5">
    <source>
        <dbReference type="ARBA" id="ARBA00023163"/>
    </source>
</evidence>
<dbReference type="PANTHER" id="PTHR43133:SF59">
    <property type="entry name" value="ECF RNA POLYMERASE SIGMA FACTOR SIGR"/>
    <property type="match status" value="1"/>
</dbReference>
<dbReference type="RefSeq" id="WP_073858921.1">
    <property type="nucleotide sequence ID" value="NZ_BAAATC010000004.1"/>
</dbReference>
<dbReference type="PROSITE" id="PS01063">
    <property type="entry name" value="SIGMA70_ECF"/>
    <property type="match status" value="1"/>
</dbReference>
<dbReference type="InterPro" id="IPR013249">
    <property type="entry name" value="RNA_pol_sigma70_r4_t2"/>
</dbReference>
<dbReference type="GO" id="GO:0006950">
    <property type="term" value="P:response to stress"/>
    <property type="evidence" value="ECO:0007669"/>
    <property type="project" value="UniProtKB-ARBA"/>
</dbReference>
<keyword evidence="5 6" id="KW-0804">Transcription</keyword>